<dbReference type="SUPFAM" id="SSF52540">
    <property type="entry name" value="P-loop containing nucleoside triphosphate hydrolases"/>
    <property type="match status" value="1"/>
</dbReference>
<dbReference type="InterPro" id="IPR027417">
    <property type="entry name" value="P-loop_NTPase"/>
</dbReference>
<dbReference type="EMBL" id="JANRMI010000001">
    <property type="protein sequence ID" value="MDG0814936.1"/>
    <property type="molecule type" value="Genomic_DNA"/>
</dbReference>
<dbReference type="CDD" id="cd04164">
    <property type="entry name" value="trmE"/>
    <property type="match status" value="1"/>
</dbReference>
<dbReference type="SUPFAM" id="SSF116878">
    <property type="entry name" value="TrmE connector domain"/>
    <property type="match status" value="1"/>
</dbReference>
<comment type="function">
    <text evidence="6">Exhibits a very high intrinsic GTPase hydrolysis rate. Involved in the addition of a carboxymethylaminomethyl (cmnm) group at the wobble position (U34) of certain tRNAs, forming tRNA-cmnm(5)s(2)U34.</text>
</comment>
<evidence type="ECO:0000256" key="7">
    <source>
        <dbReference type="RuleBase" id="RU003313"/>
    </source>
</evidence>
<dbReference type="InterPro" id="IPR025867">
    <property type="entry name" value="MnmE_helical"/>
</dbReference>
<feature type="binding site" evidence="6">
    <location>
        <begin position="288"/>
        <end position="291"/>
    </location>
    <ligand>
        <name>GTP</name>
        <dbReference type="ChEBI" id="CHEBI:37565"/>
    </ligand>
</feature>
<reference evidence="9" key="1">
    <citation type="submission" date="2022-08" db="EMBL/GenBank/DDBJ databases">
        <title>Novel Bdellovibrio Species Isolated from Svalbard: Designation Bdellovibrio svalbardensis.</title>
        <authorList>
            <person name="Mitchell R.J."/>
            <person name="Choi S.Y."/>
        </authorList>
    </citation>
    <scope>NUCLEOTIDE SEQUENCE</scope>
    <source>
        <strain evidence="9">PAP01</strain>
    </source>
</reference>
<accession>A0ABT6DGE4</accession>
<dbReference type="InterPro" id="IPR006073">
    <property type="entry name" value="GTP-bd"/>
</dbReference>
<keyword evidence="2 6" id="KW-0819">tRNA processing</keyword>
<protein>
    <recommendedName>
        <fullName evidence="6">tRNA modification GTPase MnmE</fullName>
        <ecNumber evidence="6">3.6.-.-</ecNumber>
    </recommendedName>
</protein>
<dbReference type="Gene3D" id="3.30.1360.120">
    <property type="entry name" value="Probable tRNA modification gtpase trme, domain 1"/>
    <property type="match status" value="1"/>
</dbReference>
<dbReference type="Gene3D" id="3.40.50.300">
    <property type="entry name" value="P-loop containing nucleotide triphosphate hydrolases"/>
    <property type="match status" value="1"/>
</dbReference>
<keyword evidence="6" id="KW-0460">Magnesium</keyword>
<feature type="binding site" evidence="6">
    <location>
        <position position="99"/>
    </location>
    <ligand>
        <name>(6S)-5-formyl-5,6,7,8-tetrahydrofolate</name>
        <dbReference type="ChEBI" id="CHEBI:57457"/>
    </ligand>
</feature>
<feature type="binding site" evidence="6">
    <location>
        <position position="248"/>
    </location>
    <ligand>
        <name>Mg(2+)</name>
        <dbReference type="ChEBI" id="CHEBI:18420"/>
    </ligand>
</feature>
<dbReference type="Pfam" id="PF12631">
    <property type="entry name" value="MnmE_helical"/>
    <property type="match status" value="1"/>
</dbReference>
<comment type="subunit">
    <text evidence="6">Homodimer. Heterotetramer of two MnmE and two MnmG subunits.</text>
</comment>
<evidence type="ECO:0000256" key="3">
    <source>
        <dbReference type="ARBA" id="ARBA00022741"/>
    </source>
</evidence>
<dbReference type="RefSeq" id="WP_277576416.1">
    <property type="nucleotide sequence ID" value="NZ_JANRMI010000001.1"/>
</dbReference>
<proteinExistence type="inferred from homology"/>
<dbReference type="Proteomes" id="UP001152321">
    <property type="component" value="Unassembled WGS sequence"/>
</dbReference>
<organism evidence="9 10">
    <name type="scientific">Bdellovibrio svalbardensis</name>
    <dbReference type="NCBI Taxonomy" id="2972972"/>
    <lineage>
        <taxon>Bacteria</taxon>
        <taxon>Pseudomonadati</taxon>
        <taxon>Bdellovibrionota</taxon>
        <taxon>Bdellovibrionia</taxon>
        <taxon>Bdellovibrionales</taxon>
        <taxon>Pseudobdellovibrionaceae</taxon>
        <taxon>Bdellovibrio</taxon>
    </lineage>
</organism>
<keyword evidence="5 6" id="KW-0342">GTP-binding</keyword>
<comment type="caution">
    <text evidence="6">Lacks conserved residue(s) required for the propagation of feature annotation.</text>
</comment>
<dbReference type="InterPro" id="IPR027368">
    <property type="entry name" value="MnmE_dom2"/>
</dbReference>
<name>A0ABT6DGE4_9BACT</name>
<feature type="binding site" evidence="6">
    <location>
        <position position="28"/>
    </location>
    <ligand>
        <name>(6S)-5-formyl-5,6,7,8-tetrahydrofolate</name>
        <dbReference type="ChEBI" id="CHEBI:57457"/>
    </ligand>
</feature>
<dbReference type="EC" id="3.6.-.-" evidence="6"/>
<keyword evidence="6" id="KW-0479">Metal-binding</keyword>
<feature type="binding site" evidence="6">
    <location>
        <position position="263"/>
    </location>
    <ligand>
        <name>K(+)</name>
        <dbReference type="ChEBI" id="CHEBI:29103"/>
    </ligand>
</feature>
<evidence type="ECO:0000256" key="5">
    <source>
        <dbReference type="ARBA" id="ARBA00023134"/>
    </source>
</evidence>
<dbReference type="Gene3D" id="1.20.120.430">
    <property type="entry name" value="tRNA modification GTPase MnmE domain 2"/>
    <property type="match status" value="1"/>
</dbReference>
<gene>
    <name evidence="6 9" type="primary">mnmE</name>
    <name evidence="6" type="synonym">trmE</name>
    <name evidence="9" type="ORF">NWE73_01085</name>
</gene>
<dbReference type="InterPro" id="IPR027266">
    <property type="entry name" value="TrmE/GcvT-like"/>
</dbReference>
<dbReference type="InterPro" id="IPR005225">
    <property type="entry name" value="Small_GTP-bd"/>
</dbReference>
<evidence type="ECO:0000256" key="1">
    <source>
        <dbReference type="ARBA" id="ARBA00011043"/>
    </source>
</evidence>
<comment type="similarity">
    <text evidence="1 6 7">Belongs to the TRAFAC class TrmE-Era-EngA-EngB-Septin-like GTPase superfamily. TrmE GTPase family.</text>
</comment>
<comment type="cofactor">
    <cofactor evidence="6">
        <name>K(+)</name>
        <dbReference type="ChEBI" id="CHEBI:29103"/>
    </cofactor>
    <text evidence="6">Binds 1 potassium ion per subunit.</text>
</comment>
<dbReference type="NCBIfam" id="TIGR00231">
    <property type="entry name" value="small_GTP"/>
    <property type="match status" value="1"/>
</dbReference>
<evidence type="ECO:0000259" key="8">
    <source>
        <dbReference type="PROSITE" id="PS51709"/>
    </source>
</evidence>
<dbReference type="InterPro" id="IPR031168">
    <property type="entry name" value="G_TrmE"/>
</dbReference>
<evidence type="ECO:0000256" key="2">
    <source>
        <dbReference type="ARBA" id="ARBA00022694"/>
    </source>
</evidence>
<comment type="caution">
    <text evidence="9">The sequence shown here is derived from an EMBL/GenBank/DDBJ whole genome shotgun (WGS) entry which is preliminary data.</text>
</comment>
<keyword evidence="6" id="KW-0378">Hydrolase</keyword>
<dbReference type="CDD" id="cd14858">
    <property type="entry name" value="TrmE_N"/>
    <property type="match status" value="1"/>
</dbReference>
<dbReference type="Pfam" id="PF01926">
    <property type="entry name" value="MMR_HSR1"/>
    <property type="match status" value="1"/>
</dbReference>
<feature type="binding site" evidence="6">
    <location>
        <position position="268"/>
    </location>
    <ligand>
        <name>K(+)</name>
        <dbReference type="ChEBI" id="CHEBI:29103"/>
    </ligand>
</feature>
<dbReference type="PANTHER" id="PTHR42714:SF2">
    <property type="entry name" value="TRNA MODIFICATION GTPASE GTPBP3, MITOCHONDRIAL"/>
    <property type="match status" value="1"/>
</dbReference>
<dbReference type="InterPro" id="IPR004520">
    <property type="entry name" value="GTPase_MnmE"/>
</dbReference>
<feature type="binding site" evidence="6">
    <location>
        <position position="138"/>
    </location>
    <ligand>
        <name>(6S)-5-formyl-5,6,7,8-tetrahydrofolate</name>
        <dbReference type="ChEBI" id="CHEBI:57457"/>
    </ligand>
</feature>
<evidence type="ECO:0000313" key="9">
    <source>
        <dbReference type="EMBL" id="MDG0814936.1"/>
    </source>
</evidence>
<sequence length="487" mass="54239">MTFRGDRDKDTVCAVSTPHGVGGISVIRVSGPLTLSIVSKICAFLPAHPESHRVYFGNLTYAQSTNTPGNLEGRQDVIDEVLVTYFKQGKSFTGEEVIEISCHGSPLICQTILGQLVQLGARPADRGEFTYRAFMNGKLDLVQAESVLSLIESQSQQAAKLALRQLKGQLSHKLEEIEDDMTWILAHAEASIDFSTEGITVVEDDVVQVRLRKIEASLKELVATFKVGRLLKDGFRIVLTGLPNVGKSSLLNTFLEDERAIVTDIPGTTRDVIHGDTSFQGVKFTFVDTAGLRDEATDLVERIGIQKSYEAQNESDVVFFVFDIEKGMGPEEIQILESLDPQKTFILANKNDRIGGSKPLETVEKALKNSKFFQKIQDPQAFFTRRVFFVSALDKKVRSDVLNELVKEFADLQVENTVLISNARHYENLTRALENTQRSQALVDQGMGAEFLALELKESLIAIHETLGKRFDDQIMDRVFKEFCIGK</sequence>
<dbReference type="NCBIfam" id="TIGR00450">
    <property type="entry name" value="mnmE_trmE_thdF"/>
    <property type="match status" value="1"/>
</dbReference>
<feature type="domain" description="TrmE-type G" evidence="8">
    <location>
        <begin position="234"/>
        <end position="410"/>
    </location>
</feature>
<keyword evidence="6" id="KW-0963">Cytoplasm</keyword>
<dbReference type="Pfam" id="PF10396">
    <property type="entry name" value="TrmE_N"/>
    <property type="match status" value="1"/>
</dbReference>
<feature type="binding site" evidence="6">
    <location>
        <position position="269"/>
    </location>
    <ligand>
        <name>Mg(2+)</name>
        <dbReference type="ChEBI" id="CHEBI:18420"/>
    </ligand>
</feature>
<comment type="subcellular location">
    <subcellularLocation>
        <location evidence="6">Cytoplasm</location>
    </subcellularLocation>
</comment>
<evidence type="ECO:0000256" key="4">
    <source>
        <dbReference type="ARBA" id="ARBA00022958"/>
    </source>
</evidence>
<dbReference type="PANTHER" id="PTHR42714">
    <property type="entry name" value="TRNA MODIFICATION GTPASE GTPBP3"/>
    <property type="match status" value="1"/>
</dbReference>
<dbReference type="HAMAP" id="MF_00379">
    <property type="entry name" value="GTPase_MnmE"/>
    <property type="match status" value="1"/>
</dbReference>
<keyword evidence="3 6" id="KW-0547">Nucleotide-binding</keyword>
<evidence type="ECO:0000256" key="6">
    <source>
        <dbReference type="HAMAP-Rule" id="MF_00379"/>
    </source>
</evidence>
<feature type="binding site" evidence="6">
    <location>
        <position position="487"/>
    </location>
    <ligand>
        <name>(6S)-5-formyl-5,6,7,8-tetrahydrofolate</name>
        <dbReference type="ChEBI" id="CHEBI:57457"/>
    </ligand>
</feature>
<keyword evidence="10" id="KW-1185">Reference proteome</keyword>
<feature type="binding site" evidence="6">
    <location>
        <position position="244"/>
    </location>
    <ligand>
        <name>K(+)</name>
        <dbReference type="ChEBI" id="CHEBI:29103"/>
    </ligand>
</feature>
<feature type="binding site" evidence="6">
    <location>
        <position position="265"/>
    </location>
    <ligand>
        <name>K(+)</name>
        <dbReference type="ChEBI" id="CHEBI:29103"/>
    </ligand>
</feature>
<feature type="binding site" evidence="6">
    <location>
        <begin position="263"/>
        <end position="269"/>
    </location>
    <ligand>
        <name>GTP</name>
        <dbReference type="ChEBI" id="CHEBI:37565"/>
    </ligand>
</feature>
<keyword evidence="4 6" id="KW-0630">Potassium</keyword>
<dbReference type="InterPro" id="IPR018948">
    <property type="entry name" value="GTP-bd_TrmE_N"/>
</dbReference>
<feature type="binding site" evidence="6">
    <location>
        <begin position="244"/>
        <end position="249"/>
    </location>
    <ligand>
        <name>GTP</name>
        <dbReference type="ChEBI" id="CHEBI:37565"/>
    </ligand>
</feature>
<dbReference type="PROSITE" id="PS51709">
    <property type="entry name" value="G_TRME"/>
    <property type="match status" value="1"/>
</dbReference>
<evidence type="ECO:0000313" key="10">
    <source>
        <dbReference type="Proteomes" id="UP001152321"/>
    </source>
</evidence>